<dbReference type="InterPro" id="IPR036388">
    <property type="entry name" value="WH-like_DNA-bd_sf"/>
</dbReference>
<reference evidence="2 3" key="1">
    <citation type="submission" date="2023-06" db="EMBL/GenBank/DDBJ databases">
        <authorList>
            <person name="Feng G."/>
            <person name="Li J."/>
            <person name="Zhu H."/>
        </authorList>
    </citation>
    <scope>NUCLEOTIDE SEQUENCE [LARGE SCALE GENOMIC DNA]</scope>
    <source>
        <strain evidence="2 3">RHCKG23</strain>
    </source>
</reference>
<gene>
    <name evidence="2" type="ORF">QUG92_15905</name>
</gene>
<comment type="caution">
    <text evidence="2">The sequence shown here is derived from an EMBL/GenBank/DDBJ whole genome shotgun (WGS) entry which is preliminary data.</text>
</comment>
<dbReference type="Gene3D" id="1.10.10.10">
    <property type="entry name" value="Winged helix-like DNA-binding domain superfamily/Winged helix DNA-binding domain"/>
    <property type="match status" value="1"/>
</dbReference>
<evidence type="ECO:0000313" key="3">
    <source>
        <dbReference type="Proteomes" id="UP001237823"/>
    </source>
</evidence>
<feature type="region of interest" description="Disordered" evidence="1">
    <location>
        <begin position="590"/>
        <end position="610"/>
    </location>
</feature>
<accession>A0ABT7TAL1</accession>
<protein>
    <recommendedName>
        <fullName evidence="4">MarR family protein</fullName>
    </recommendedName>
</protein>
<dbReference type="EMBL" id="JAUCML010000013">
    <property type="protein sequence ID" value="MDM7886596.1"/>
    <property type="molecule type" value="Genomic_DNA"/>
</dbReference>
<organism evidence="2 3">
    <name type="scientific">Curtobacterium citri</name>
    <dbReference type="NCBI Taxonomy" id="3055139"/>
    <lineage>
        <taxon>Bacteria</taxon>
        <taxon>Bacillati</taxon>
        <taxon>Actinomycetota</taxon>
        <taxon>Actinomycetes</taxon>
        <taxon>Micrococcales</taxon>
        <taxon>Microbacteriaceae</taxon>
        <taxon>Curtobacterium</taxon>
    </lineage>
</organism>
<dbReference type="RefSeq" id="WP_289459941.1">
    <property type="nucleotide sequence ID" value="NZ_JAUCML010000013.1"/>
</dbReference>
<dbReference type="CDD" id="cd00525">
    <property type="entry name" value="AE_Prim_S_like"/>
    <property type="match status" value="1"/>
</dbReference>
<name>A0ABT7TAL1_9MICO</name>
<sequence length="634" mass="69470">MSADGITAAWALTRAIAPRRYVNTMIAEADGAIRSNRYPRKFPIIGHMPPSTPWTVDLTDELGRFRFAAFDLDAKRPEDHDQAAEDLGVLVRILRNTNVDHVVCRSSPTGGYHVWVPLAGVEKAVLVQLAAAARAVLPSLDHGLLCNDRTGAARPPLTPHARGGASSVMEGDVAVLRTGSVTAGDLLRVTAALRELRPAIDPADEQPSGPVDAGHQAHRTLPAWGAAHMATVAGGRDPSRTGYLCLLAAAASGWTLADVAHAARTAPGMEHYRTRNSPAGGREPRTPADTAARLARQFAKAQDRATRYRYAPQERAQRDLTELRSIIASTEAMLTAFRVSPGRWAHAEADLHDSTVLAAIAWLSLRSGQRDVAAPLRSVAVITGIPSSTVDRSLRRLRDAGWIIRRRSADGPNAAVWRVSERFSTAAEHIGPLQDVNARPPAEVFDVRAALLAELDDRLDAGRHDVFTRKGLGPTARRAYEALTTVTADPDAVSDRAGLPLGRARAALARLRRYKLAIATRTGWRRRMHDFRNYVAHRLDVAGTLRRRELQYDREREQWAWWNADTAHRAGKGSRPRRPATPQPVMFRIEDDRGGADSWPAYPRDSDGRGNHQEAMHYVRRGVLQALRDVELAA</sequence>
<dbReference type="Proteomes" id="UP001237823">
    <property type="component" value="Unassembled WGS sequence"/>
</dbReference>
<keyword evidence="3" id="KW-1185">Reference proteome</keyword>
<evidence type="ECO:0008006" key="4">
    <source>
        <dbReference type="Google" id="ProtNLM"/>
    </source>
</evidence>
<dbReference type="InterPro" id="IPR036390">
    <property type="entry name" value="WH_DNA-bd_sf"/>
</dbReference>
<evidence type="ECO:0000313" key="2">
    <source>
        <dbReference type="EMBL" id="MDM7886596.1"/>
    </source>
</evidence>
<dbReference type="SUPFAM" id="SSF46785">
    <property type="entry name" value="Winged helix' DNA-binding domain"/>
    <property type="match status" value="1"/>
</dbReference>
<evidence type="ECO:0000256" key="1">
    <source>
        <dbReference type="SAM" id="MobiDB-lite"/>
    </source>
</evidence>
<proteinExistence type="predicted"/>